<dbReference type="Proteomes" id="UP000215002">
    <property type="component" value="Chromosome"/>
</dbReference>
<dbReference type="Pfam" id="PF03734">
    <property type="entry name" value="YkuD"/>
    <property type="match status" value="1"/>
</dbReference>
<dbReference type="GO" id="GO:0071555">
    <property type="term" value="P:cell wall organization"/>
    <property type="evidence" value="ECO:0007669"/>
    <property type="project" value="UniProtKB-UniRule"/>
</dbReference>
<dbReference type="PROSITE" id="PS52029">
    <property type="entry name" value="LD_TPASE"/>
    <property type="match status" value="1"/>
</dbReference>
<keyword evidence="10" id="KW-1185">Reference proteome</keyword>
<name>A0A223NXK9_9SPHI</name>
<dbReference type="OrthoDB" id="9778545at2"/>
<evidence type="ECO:0000256" key="4">
    <source>
        <dbReference type="ARBA" id="ARBA00022960"/>
    </source>
</evidence>
<keyword evidence="5 7" id="KW-0573">Peptidoglycan synthesis</keyword>
<reference evidence="9 10" key="1">
    <citation type="submission" date="2017-08" db="EMBL/GenBank/DDBJ databases">
        <title>Complete genome sequence of Mucilaginibacter sp. strain BJC16-A31.</title>
        <authorList>
            <consortium name="Henan University of Science and Technology"/>
            <person name="You X."/>
        </authorList>
    </citation>
    <scope>NUCLEOTIDE SEQUENCE [LARGE SCALE GENOMIC DNA]</scope>
    <source>
        <strain evidence="9 10">BJC16-A31</strain>
    </source>
</reference>
<evidence type="ECO:0000256" key="2">
    <source>
        <dbReference type="ARBA" id="ARBA00005992"/>
    </source>
</evidence>
<evidence type="ECO:0000256" key="1">
    <source>
        <dbReference type="ARBA" id="ARBA00004752"/>
    </source>
</evidence>
<keyword evidence="4 7" id="KW-0133">Cell shape</keyword>
<dbReference type="GO" id="GO:0009252">
    <property type="term" value="P:peptidoglycan biosynthetic process"/>
    <property type="evidence" value="ECO:0007669"/>
    <property type="project" value="UniProtKB-UniPathway"/>
</dbReference>
<sequence length="523" mass="60065">MIKLFPAKKIVAPFLIVAALIITFQSCKKKRNETATFFFKKTHNKIYQDYTPEGFAAVFKNTLLSERHNLKHADFIANYYKKNHYEPQLVMAHLFNGDLLTVSNYCLKADEHGLDPQLFKAQALRDLMYKFALEKNTKSLDSAYRAIAKIEIAASSSLIDYSNALQYGVINPKTIYRRYFLATKAADSLGMVRIFRINDMQTYLDSIQPRSPQYLVLQKALKDKYEAPGRSGEETRRILLVNLERLRWRNKPFEDKYVIVNIPDFFLNVIDSGRSVLKMKVCVGQGRNMDNANTLVAYNDSCRIDKPNDHETPLLNSLIHSVDVNPIWNIPRSIANKEILVEAAKDRYYLSNKDIDVYENDKLVEDPEDIDWTKITKENSPYEFKQKPGADNSLGKIKFLFNNKSSVYLHDTPAKSAFYRSMRAVSHGCVRLGDPQGLALNLFGQGEKYNTIAEDMAGDNPEPTTIYLPKKVPVYITYVTCWADEEGKLQFRNDVYGQDIVLYDHLQKLLHPIKSSSQQVAKR</sequence>
<dbReference type="PANTHER" id="PTHR41533">
    <property type="entry name" value="L,D-TRANSPEPTIDASE HI_1667-RELATED"/>
    <property type="match status" value="1"/>
</dbReference>
<evidence type="ECO:0000313" key="10">
    <source>
        <dbReference type="Proteomes" id="UP000215002"/>
    </source>
</evidence>
<dbReference type="AlphaFoldDB" id="A0A223NXK9"/>
<dbReference type="PROSITE" id="PS51257">
    <property type="entry name" value="PROKAR_LIPOPROTEIN"/>
    <property type="match status" value="1"/>
</dbReference>
<dbReference type="SUPFAM" id="SSF141523">
    <property type="entry name" value="L,D-transpeptidase catalytic domain-like"/>
    <property type="match status" value="1"/>
</dbReference>
<dbReference type="EMBL" id="CP022743">
    <property type="protein sequence ID" value="ASU34556.1"/>
    <property type="molecule type" value="Genomic_DNA"/>
</dbReference>
<evidence type="ECO:0000259" key="8">
    <source>
        <dbReference type="PROSITE" id="PS52029"/>
    </source>
</evidence>
<feature type="domain" description="L,D-TPase catalytic" evidence="8">
    <location>
        <begin position="256"/>
        <end position="452"/>
    </location>
</feature>
<dbReference type="InterPro" id="IPR045380">
    <property type="entry name" value="LD_TPept_scaffold_dom"/>
</dbReference>
<dbReference type="CDD" id="cd16913">
    <property type="entry name" value="YkuD_like"/>
    <property type="match status" value="1"/>
</dbReference>
<evidence type="ECO:0000313" key="9">
    <source>
        <dbReference type="EMBL" id="ASU34556.1"/>
    </source>
</evidence>
<dbReference type="KEGG" id="muc:MuYL_2669"/>
<evidence type="ECO:0000256" key="5">
    <source>
        <dbReference type="ARBA" id="ARBA00022984"/>
    </source>
</evidence>
<dbReference type="Gene3D" id="2.40.440.10">
    <property type="entry name" value="L,D-transpeptidase catalytic domain-like"/>
    <property type="match status" value="1"/>
</dbReference>
<dbReference type="InterPro" id="IPR005490">
    <property type="entry name" value="LD_TPept_cat_dom"/>
</dbReference>
<comment type="similarity">
    <text evidence="2">Belongs to the YkuD family.</text>
</comment>
<dbReference type="Pfam" id="PF20142">
    <property type="entry name" value="Scaffold"/>
    <property type="match status" value="1"/>
</dbReference>
<dbReference type="InterPro" id="IPR038063">
    <property type="entry name" value="Transpep_catalytic_dom"/>
</dbReference>
<dbReference type="RefSeq" id="WP_094570897.1">
    <property type="nucleotide sequence ID" value="NZ_CP022743.1"/>
</dbReference>
<evidence type="ECO:0000256" key="3">
    <source>
        <dbReference type="ARBA" id="ARBA00022679"/>
    </source>
</evidence>
<dbReference type="InterPro" id="IPR052905">
    <property type="entry name" value="LD-transpeptidase_YkuD-like"/>
</dbReference>
<dbReference type="GO" id="GO:0008360">
    <property type="term" value="P:regulation of cell shape"/>
    <property type="evidence" value="ECO:0007669"/>
    <property type="project" value="UniProtKB-UniRule"/>
</dbReference>
<gene>
    <name evidence="9" type="ORF">MuYL_2669</name>
</gene>
<dbReference type="UniPathway" id="UPA00219"/>
<evidence type="ECO:0000256" key="7">
    <source>
        <dbReference type="PROSITE-ProRule" id="PRU01373"/>
    </source>
</evidence>
<evidence type="ECO:0000256" key="6">
    <source>
        <dbReference type="ARBA" id="ARBA00023316"/>
    </source>
</evidence>
<proteinExistence type="inferred from homology"/>
<dbReference type="PANTHER" id="PTHR41533:SF2">
    <property type="entry name" value="BLR7131 PROTEIN"/>
    <property type="match status" value="1"/>
</dbReference>
<keyword evidence="6 7" id="KW-0961">Cell wall biogenesis/degradation</keyword>
<feature type="active site" description="Proton donor/acceptor" evidence="7">
    <location>
        <position position="410"/>
    </location>
</feature>
<dbReference type="GO" id="GO:0016740">
    <property type="term" value="F:transferase activity"/>
    <property type="evidence" value="ECO:0007669"/>
    <property type="project" value="UniProtKB-KW"/>
</dbReference>
<organism evidence="9 10">
    <name type="scientific">Mucilaginibacter xinganensis</name>
    <dbReference type="NCBI Taxonomy" id="1234841"/>
    <lineage>
        <taxon>Bacteria</taxon>
        <taxon>Pseudomonadati</taxon>
        <taxon>Bacteroidota</taxon>
        <taxon>Sphingobacteriia</taxon>
        <taxon>Sphingobacteriales</taxon>
        <taxon>Sphingobacteriaceae</taxon>
        <taxon>Mucilaginibacter</taxon>
    </lineage>
</organism>
<accession>A0A223NXK9</accession>
<protein>
    <submittedName>
        <fullName evidence="9">L,D-transpeptidase</fullName>
    </submittedName>
</protein>
<comment type="pathway">
    <text evidence="1 7">Cell wall biogenesis; peptidoglycan biosynthesis.</text>
</comment>
<dbReference type="GO" id="GO:0004180">
    <property type="term" value="F:carboxypeptidase activity"/>
    <property type="evidence" value="ECO:0007669"/>
    <property type="project" value="UniProtKB-ARBA"/>
</dbReference>
<feature type="active site" description="Nucleophile" evidence="7">
    <location>
        <position position="429"/>
    </location>
</feature>
<keyword evidence="3" id="KW-0808">Transferase</keyword>